<accession>A0A836G9S2</accession>
<dbReference type="GO" id="GO:0006826">
    <property type="term" value="P:iron ion transport"/>
    <property type="evidence" value="ECO:0007669"/>
    <property type="project" value="TreeGrafter"/>
</dbReference>
<dbReference type="Pfam" id="PF00405">
    <property type="entry name" value="Transferrin"/>
    <property type="match status" value="2"/>
</dbReference>
<dbReference type="PANTHER" id="PTHR11485">
    <property type="entry name" value="TRANSFERRIN"/>
    <property type="match status" value="1"/>
</dbReference>
<dbReference type="SMART" id="SM00094">
    <property type="entry name" value="TR_FER"/>
    <property type="match status" value="1"/>
</dbReference>
<dbReference type="SUPFAM" id="SSF53850">
    <property type="entry name" value="Periplasmic binding protein-like II"/>
    <property type="match status" value="2"/>
</dbReference>
<dbReference type="GO" id="GO:0005769">
    <property type="term" value="C:early endosome"/>
    <property type="evidence" value="ECO:0007669"/>
    <property type="project" value="TreeGrafter"/>
</dbReference>
<protein>
    <submittedName>
        <fullName evidence="2">TRF protein</fullName>
    </submittedName>
</protein>
<dbReference type="GO" id="GO:0005615">
    <property type="term" value="C:extracellular space"/>
    <property type="evidence" value="ECO:0007669"/>
    <property type="project" value="TreeGrafter"/>
</dbReference>
<sequence>MIAERRSIMDFRIICWFIFSLVTAFVNSYEYVSAANKWSLCLVDSVHTTSRILSLCPKLAKSPIECCIRKYTSYMKVILCRFGCLRRVANGDVDITVLEPEELMAIRNYKLYSVLVTNELRLFSDDDHRFKVVAIAHKNVQRIWDVKGKRLCHPGLDTVDDWTKIFSMYFENLIIKKECDANMTLFENRVHALSNYFETACIAGPWSADTAFDYQLKSRYRNLCAACEKPASCYNTDKYYGREGALLCLTDGIGDVAWVRLGDARVHFKTQVIDVQDYKFLCPDGTTRPLNFEEPCIWISKPWPVIVARPSNAENIAHMMNSMMNRTFSWESNVLQLMENYYITSTDVKDLQTPDDYLHRYPNFLSANVRTGCLPSRDVRWCLVSNLEKRKCSWLRVASIVYGVEPLISCLQETSREACVEAVREGRMDIFLARPEELLENKIMGLKPIIHAMVHSRQELNRIAAVVKRNSRFRVIKDLKGAKAAFTGYRSVGWNAFVTLMRNESNGNWDCSDAQAISKFFKDSCVLGWNNKNNGNELPANLHSLCKEDAEHADDDLSTFNYLASGVVDVAFVNLKVIENKTEAGDFYYEIIDNKNINRLPKYRVLGPTLAEAIKRVPYLLAWTPLGSIMAHENITDLRRQEIYTMLLEMDKIFGRKFNGQAPTFLLYGPYEDNHGVIFPDGTSYLQLHGHQTLKGRSYDQIVEEFVKQEICNAANAWISCPEILFPYMIIIFALNRLLNC</sequence>
<organism evidence="2 3">
    <name type="scientific">Acromyrmex heyeri</name>
    <dbReference type="NCBI Taxonomy" id="230685"/>
    <lineage>
        <taxon>Eukaryota</taxon>
        <taxon>Metazoa</taxon>
        <taxon>Ecdysozoa</taxon>
        <taxon>Arthropoda</taxon>
        <taxon>Hexapoda</taxon>
        <taxon>Insecta</taxon>
        <taxon>Pterygota</taxon>
        <taxon>Neoptera</taxon>
        <taxon>Endopterygota</taxon>
        <taxon>Hymenoptera</taxon>
        <taxon>Apocrita</taxon>
        <taxon>Aculeata</taxon>
        <taxon>Formicoidea</taxon>
        <taxon>Formicidae</taxon>
        <taxon>Myrmicinae</taxon>
        <taxon>Acromyrmex</taxon>
    </lineage>
</organism>
<feature type="non-terminal residue" evidence="2">
    <location>
        <position position="741"/>
    </location>
</feature>
<dbReference type="PROSITE" id="PS51408">
    <property type="entry name" value="TRANSFERRIN_LIKE_4"/>
    <property type="match status" value="2"/>
</dbReference>
<dbReference type="PANTHER" id="PTHR11485:SF54">
    <property type="entry name" value="TRANSFERRIN"/>
    <property type="match status" value="1"/>
</dbReference>
<dbReference type="CDD" id="cd13529">
    <property type="entry name" value="PBP2_transferrin"/>
    <property type="match status" value="1"/>
</dbReference>
<evidence type="ECO:0000313" key="3">
    <source>
        <dbReference type="Proteomes" id="UP000670152"/>
    </source>
</evidence>
<dbReference type="GO" id="GO:0055037">
    <property type="term" value="C:recycling endosome"/>
    <property type="evidence" value="ECO:0007669"/>
    <property type="project" value="TreeGrafter"/>
</dbReference>
<dbReference type="Gene3D" id="3.40.190.10">
    <property type="entry name" value="Periplasmic binding protein-like II"/>
    <property type="match status" value="3"/>
</dbReference>
<dbReference type="AlphaFoldDB" id="A0A836G9S2"/>
<dbReference type="EMBL" id="JAANIB010000707">
    <property type="protein sequence ID" value="KAG5345000.1"/>
    <property type="molecule type" value="Genomic_DNA"/>
</dbReference>
<feature type="domain" description="Transferrin-like" evidence="1">
    <location>
        <begin position="43"/>
        <end position="371"/>
    </location>
</feature>
<feature type="non-terminal residue" evidence="2">
    <location>
        <position position="1"/>
    </location>
</feature>
<comment type="caution">
    <text evidence="2">The sequence shown here is derived from an EMBL/GenBank/DDBJ whole genome shotgun (WGS) entry which is preliminary data.</text>
</comment>
<keyword evidence="3" id="KW-1185">Reference proteome</keyword>
<name>A0A836G9S2_9HYME</name>
<proteinExistence type="predicted"/>
<dbReference type="OrthoDB" id="8170333at2759"/>
<gene>
    <name evidence="2" type="primary">Trf_2</name>
    <name evidence="2" type="ORF">G6Z77_0007420</name>
</gene>
<dbReference type="Proteomes" id="UP000670152">
    <property type="component" value="Unassembled WGS sequence"/>
</dbReference>
<evidence type="ECO:0000313" key="2">
    <source>
        <dbReference type="EMBL" id="KAG5345000.1"/>
    </source>
</evidence>
<reference evidence="2 3" key="1">
    <citation type="submission" date="2020-02" db="EMBL/GenBank/DDBJ databases">
        <title>Relaxed selection underlies rapid genomic changes in the transitions from sociality to social parasitism in ants.</title>
        <authorList>
            <person name="Bi X."/>
        </authorList>
    </citation>
    <scope>NUCLEOTIDE SEQUENCE [LARGE SCALE GENOMIC DNA]</scope>
    <source>
        <strain evidence="2">BGI-DK2014b</strain>
        <tissue evidence="2">Whole body</tissue>
    </source>
</reference>
<evidence type="ECO:0000259" key="1">
    <source>
        <dbReference type="PROSITE" id="PS51408"/>
    </source>
</evidence>
<feature type="domain" description="Transferrin-like" evidence="1">
    <location>
        <begin position="379"/>
        <end position="708"/>
    </location>
</feature>
<dbReference type="InterPro" id="IPR001156">
    <property type="entry name" value="Transferrin-like_dom"/>
</dbReference>
<dbReference type="GO" id="GO:0005886">
    <property type="term" value="C:plasma membrane"/>
    <property type="evidence" value="ECO:0007669"/>
    <property type="project" value="TreeGrafter"/>
</dbReference>